<accession>A0A9X3D7N6</accession>
<proteinExistence type="predicted"/>
<dbReference type="AlphaFoldDB" id="A0A9X3D7N6"/>
<evidence type="ECO:0000313" key="2">
    <source>
        <dbReference type="EMBL" id="MCX2966291.1"/>
    </source>
</evidence>
<evidence type="ECO:0000313" key="3">
    <source>
        <dbReference type="Proteomes" id="UP001143347"/>
    </source>
</evidence>
<reference evidence="2" key="1">
    <citation type="submission" date="2022-10" db="EMBL/GenBank/DDBJ databases">
        <title>WGS of marine actinomycetes from Thailand.</title>
        <authorList>
            <person name="Thawai C."/>
        </authorList>
    </citation>
    <scope>NUCLEOTIDE SEQUENCE</scope>
    <source>
        <strain evidence="2">SW21</strain>
    </source>
</reference>
<sequence length="872" mass="94124">MSATFEFSSPLTLLREWRDSGQNLTEALVLGYTIDLPFLEKYFIGQARGMGARVTVLSDAHQATHDDVDVRYAGRSYLHGNVVSSGAFHPKLAVLLNDEQTWVAIGSGNPTTSGWGHNSELWLVMRAFRSKGPAAFNDLAEWLTGLPDFVQVPSWIGATVQSIADKLRPQVVDESYSSLRVFSNLTQSVVGQLPATGASELNLCAPFLDPTSNAVAYLINRLRPEKVVIGIQPTLGSYDGRSMVDALNSAPAHEVRYLDESRTSHGKLIEWTVSGRRHALVGSPNLSTAALLRSTAGGGNCELAISSPIESSLLPPGALAEIADLASRRTITDDDYVPPRDHALTLLGVRRRGEGIDIEFMISAQVAVDVETSSDAGPGEWLEFHRIEGTDAGLVAYYCAQTAPAGCAVRLRAVIDGTTHVSRVAFVTDLHRCGPRTNSASDPRLARDYSVDDLFENTDLAWRFRDDYLRLATAAGKQGGGQIASTSAETNPDGTPTEDDRWGAWITKVENAFKPSLAGLLFQNTGDTVLRVDSPGWAVDPDEGVDITEDEDEESVDPISEPLSPKIRIAPSIASAARAAWKKWDKKVRRQISGAEPPLPVEIRLLALRLHLDLLAAGLWGPSDEEWTTNLLELICEVMTDEEDEVHLEKVESTRAALVANGFALLFDELKQVGGNEVDLAAQEMWAMAASAVAKAQEPDVSHHLLHPGHAYGRIATGTAVERLIQRAREAADDPWAETRALLAAEGLNAELRDGAWTADIGEKKSRRATAARIAEVAGAPCCVKVVSDHGACCVLWAGSDIAYGDSVTRLWKLFRIKVIGGPTSTIAGSDGLAGARRTYPIRSPKGEIGEIAKTMGMDGQLLSTFLAEFTT</sequence>
<evidence type="ECO:0000256" key="1">
    <source>
        <dbReference type="SAM" id="MobiDB-lite"/>
    </source>
</evidence>
<gene>
    <name evidence="2" type="ORF">OSB52_19600</name>
</gene>
<feature type="region of interest" description="Disordered" evidence="1">
    <location>
        <begin position="479"/>
        <end position="498"/>
    </location>
</feature>
<feature type="compositionally biased region" description="Polar residues" evidence="1">
    <location>
        <begin position="483"/>
        <end position="494"/>
    </location>
</feature>
<name>A0A9X3D7N6_9ACTN</name>
<keyword evidence="3" id="KW-1185">Reference proteome</keyword>
<organism evidence="2 3">
    <name type="scientific">Gordonia aquimaris</name>
    <dbReference type="NCBI Taxonomy" id="2984863"/>
    <lineage>
        <taxon>Bacteria</taxon>
        <taxon>Bacillati</taxon>
        <taxon>Actinomycetota</taxon>
        <taxon>Actinomycetes</taxon>
        <taxon>Mycobacteriales</taxon>
        <taxon>Gordoniaceae</taxon>
        <taxon>Gordonia</taxon>
    </lineage>
</organism>
<protein>
    <recommendedName>
        <fullName evidence="4">PLD phosphodiesterase domain-containing protein</fullName>
    </recommendedName>
</protein>
<comment type="caution">
    <text evidence="2">The sequence shown here is derived from an EMBL/GenBank/DDBJ whole genome shotgun (WGS) entry which is preliminary data.</text>
</comment>
<evidence type="ECO:0008006" key="4">
    <source>
        <dbReference type="Google" id="ProtNLM"/>
    </source>
</evidence>
<dbReference type="Gene3D" id="3.30.870.10">
    <property type="entry name" value="Endonuclease Chain A"/>
    <property type="match status" value="1"/>
</dbReference>
<dbReference type="RefSeq" id="WP_266063202.1">
    <property type="nucleotide sequence ID" value="NZ_JAPKFM010000025.1"/>
</dbReference>
<dbReference type="EMBL" id="JAPKFM010000025">
    <property type="protein sequence ID" value="MCX2966291.1"/>
    <property type="molecule type" value="Genomic_DNA"/>
</dbReference>
<dbReference type="Proteomes" id="UP001143347">
    <property type="component" value="Unassembled WGS sequence"/>
</dbReference>
<feature type="compositionally biased region" description="Acidic residues" evidence="1">
    <location>
        <begin position="540"/>
        <end position="556"/>
    </location>
</feature>
<feature type="region of interest" description="Disordered" evidence="1">
    <location>
        <begin position="540"/>
        <end position="562"/>
    </location>
</feature>